<protein>
    <submittedName>
        <fullName evidence="2">Gp23 protein</fullName>
    </submittedName>
</protein>
<evidence type="ECO:0000313" key="3">
    <source>
        <dbReference type="Proteomes" id="UP000190074"/>
    </source>
</evidence>
<proteinExistence type="predicted"/>
<dbReference type="Pfam" id="PF23918">
    <property type="entry name" value="DUF7257"/>
    <property type="match status" value="1"/>
</dbReference>
<reference evidence="2 3" key="1">
    <citation type="submission" date="2016-11" db="EMBL/GenBank/DDBJ databases">
        <authorList>
            <consortium name="Pathogen Informatics"/>
        </authorList>
    </citation>
    <scope>NUCLEOTIDE SEQUENCE [LARGE SCALE GENOMIC DNA]</scope>
    <source>
        <strain evidence="2 3">911</strain>
    </source>
</reference>
<evidence type="ECO:0000313" key="2">
    <source>
        <dbReference type="EMBL" id="SKM29529.1"/>
    </source>
</evidence>
<dbReference type="AlphaFoldDB" id="A0A1U0WSN7"/>
<dbReference type="InterPro" id="IPR055681">
    <property type="entry name" value="DUF7257"/>
</dbReference>
<dbReference type="Proteomes" id="UP000190074">
    <property type="component" value="Unassembled WGS sequence"/>
</dbReference>
<feature type="domain" description="DUF7257" evidence="1">
    <location>
        <begin position="164"/>
        <end position="395"/>
    </location>
</feature>
<evidence type="ECO:0000259" key="1">
    <source>
        <dbReference type="Pfam" id="PF23918"/>
    </source>
</evidence>
<dbReference type="RefSeq" id="WP_074327293.1">
    <property type="nucleotide sequence ID" value="NZ_FVGW01000006.1"/>
</dbReference>
<accession>A0A1U0WSN7</accession>
<name>A0A1U0WSN7_9MYCO</name>
<sequence>MSRHWPPGPITPYGIDLVTEGVEPIVRFTTGNKQLSFDVNGGGAPHPGVQPGMVLEDGIKGLHPKFSHLDQKGAHQDGVTNRGTVYDEGEFDMTVIAQAKDHITERRLINDWIEMWDPKKTPTMTFVTPDMGEWWCYPRLHRASPEGLQKMMFRNGKARFTWSIRNDDAFFQSHPSVSEFYFSYRSQRDAFRRNSPAGLGPDWDQKYTPGAGTCGTDGQMCRWFDSGTGQRTVVNRYNKSVTATDNQVITIKFGGLSEFPFPDAAFNDIWGRMNTTGDPGTTGIRARIGSGWIRLSGWVGGAEVWVWERPLLVPPFWNEEWSLVCGTPSNPREFRVLRQGFPVFKFIEPSALSIMGEAFRGTGFGMEAGAGISGINPQVTPAPLWEWSSGDNATVTQSGFLSLTNIGTEDGWPRITAYGPGLFRFGNGPGSTDMIEFGPLLEGQIAQITTLPRLRGVVDLSPDQPEQDLDEFQDIMKRLISLATNGNVPPLLEWFESQFGIRPPQGMLYALLGGRFTRCWPGKEEGMLPVTGRMAVEIKDGNANSRVIAALTPRRRWPV</sequence>
<gene>
    <name evidence="2" type="ORF">SAMEA2259716_03404</name>
</gene>
<organism evidence="2 3">
    <name type="scientific">Mycobacteroides abscessus subsp. massiliense</name>
    <dbReference type="NCBI Taxonomy" id="1962118"/>
    <lineage>
        <taxon>Bacteria</taxon>
        <taxon>Bacillati</taxon>
        <taxon>Actinomycetota</taxon>
        <taxon>Actinomycetes</taxon>
        <taxon>Mycobacteriales</taxon>
        <taxon>Mycobacteriaceae</taxon>
        <taxon>Mycobacteroides</taxon>
        <taxon>Mycobacteroides abscessus</taxon>
    </lineage>
</organism>
<dbReference type="EMBL" id="FVGW01000006">
    <property type="protein sequence ID" value="SKM29529.1"/>
    <property type="molecule type" value="Genomic_DNA"/>
</dbReference>